<feature type="transmembrane region" description="Helical" evidence="1">
    <location>
        <begin position="18"/>
        <end position="37"/>
    </location>
</feature>
<dbReference type="EMBL" id="BSYO01000018">
    <property type="protein sequence ID" value="GMH18161.1"/>
    <property type="molecule type" value="Genomic_DNA"/>
</dbReference>
<gene>
    <name evidence="2" type="ORF">Nepgr_020002</name>
</gene>
<feature type="transmembrane region" description="Helical" evidence="1">
    <location>
        <begin position="160"/>
        <end position="182"/>
    </location>
</feature>
<reference evidence="2" key="1">
    <citation type="submission" date="2023-05" db="EMBL/GenBank/DDBJ databases">
        <title>Nepenthes gracilis genome sequencing.</title>
        <authorList>
            <person name="Fukushima K."/>
        </authorList>
    </citation>
    <scope>NUCLEOTIDE SEQUENCE</scope>
    <source>
        <strain evidence="2">SING2019-196</strain>
    </source>
</reference>
<name>A0AAD3SWH9_NEPGR</name>
<keyword evidence="1" id="KW-0472">Membrane</keyword>
<proteinExistence type="predicted"/>
<keyword evidence="3" id="KW-1185">Reference proteome</keyword>
<feature type="transmembrane region" description="Helical" evidence="1">
    <location>
        <begin position="58"/>
        <end position="82"/>
    </location>
</feature>
<keyword evidence="1" id="KW-1133">Transmembrane helix</keyword>
<organism evidence="2 3">
    <name type="scientific">Nepenthes gracilis</name>
    <name type="common">Slender pitcher plant</name>
    <dbReference type="NCBI Taxonomy" id="150966"/>
    <lineage>
        <taxon>Eukaryota</taxon>
        <taxon>Viridiplantae</taxon>
        <taxon>Streptophyta</taxon>
        <taxon>Embryophyta</taxon>
        <taxon>Tracheophyta</taxon>
        <taxon>Spermatophyta</taxon>
        <taxon>Magnoliopsida</taxon>
        <taxon>eudicotyledons</taxon>
        <taxon>Gunneridae</taxon>
        <taxon>Pentapetalae</taxon>
        <taxon>Caryophyllales</taxon>
        <taxon>Nepenthaceae</taxon>
        <taxon>Nepenthes</taxon>
    </lineage>
</organism>
<dbReference type="AlphaFoldDB" id="A0AAD3SWH9"/>
<comment type="caution">
    <text evidence="2">The sequence shown here is derived from an EMBL/GenBank/DDBJ whole genome shotgun (WGS) entry which is preliminary data.</text>
</comment>
<dbReference type="Proteomes" id="UP001279734">
    <property type="component" value="Unassembled WGS sequence"/>
</dbReference>
<protein>
    <submittedName>
        <fullName evidence="2">Uncharacterized protein</fullName>
    </submittedName>
</protein>
<keyword evidence="1" id="KW-0812">Transmembrane</keyword>
<sequence>MASEAAAAGGWKPSKCTAGIVVSIAATFMLIWMIATAHQFATETRVGTEDHQAIRSHMALVFGIATLVIGLIYLVIGLAIVAELTLDFTYWFKQNDAEAEDNQVMKIYTEAPDRKAGSGVFVQTFATAVTMLILVWDIYYGFKMASDSSQRETNYSHLALMIGLITVAFGLIYLIIGIFAVIDSAINSVYRPQEQAKKVVINQNDRTIAGIIV</sequence>
<evidence type="ECO:0000256" key="1">
    <source>
        <dbReference type="SAM" id="Phobius"/>
    </source>
</evidence>
<evidence type="ECO:0000313" key="2">
    <source>
        <dbReference type="EMBL" id="GMH18161.1"/>
    </source>
</evidence>
<feature type="transmembrane region" description="Helical" evidence="1">
    <location>
        <begin position="120"/>
        <end position="139"/>
    </location>
</feature>
<evidence type="ECO:0000313" key="3">
    <source>
        <dbReference type="Proteomes" id="UP001279734"/>
    </source>
</evidence>
<accession>A0AAD3SWH9</accession>